<dbReference type="HOGENOM" id="CLU_055999_0_0_11"/>
<dbReference type="AlphaFoldDB" id="D3Q2J8"/>
<sequence length="298" mass="33412">MRSPFSSALRAAITSSGHSLENLSEQLRARGTPAGVSTLSSWQSGVNHPERRASLAALEGIEELLGLEPQALLALIPERKPRGRWRPPSATTLPHQRMWRSPRAVERVLAKLDAVPEDLYVPARVSRSVKIYLDSEGHERKSHHRLLVRGETGRADRLISLLRTDSLPQPPSVYDTVGCRAGRMRADVPGLLSAFELTFDEPLLPGELRVVEFGIHYPPGQNERHYDLRIPPGVRDLALQVEFDPARLPSRCRGFYQAAQERPERVLSESVPPQPLSRFQCVVLDPQPGIYGVRWDWT</sequence>
<organism evidence="1 2">
    <name type="scientific">Stackebrandtia nassauensis (strain DSM 44728 / CIP 108903 / NRRL B-16338 / NBRC 102104 / LLR-40K-21)</name>
    <dbReference type="NCBI Taxonomy" id="446470"/>
    <lineage>
        <taxon>Bacteria</taxon>
        <taxon>Bacillati</taxon>
        <taxon>Actinomycetota</taxon>
        <taxon>Actinomycetes</taxon>
        <taxon>Glycomycetales</taxon>
        <taxon>Glycomycetaceae</taxon>
        <taxon>Stackebrandtia</taxon>
    </lineage>
</organism>
<dbReference type="Proteomes" id="UP000000844">
    <property type="component" value="Chromosome"/>
</dbReference>
<evidence type="ECO:0000313" key="1">
    <source>
        <dbReference type="EMBL" id="ADD43931.1"/>
    </source>
</evidence>
<dbReference type="EMBL" id="CP001778">
    <property type="protein sequence ID" value="ADD43931.1"/>
    <property type="molecule type" value="Genomic_DNA"/>
</dbReference>
<proteinExistence type="predicted"/>
<accession>D3Q2J8</accession>
<dbReference type="OrthoDB" id="3690688at2"/>
<gene>
    <name evidence="1" type="ordered locus">Snas_4282</name>
</gene>
<dbReference type="RefSeq" id="WP_013019502.1">
    <property type="nucleotide sequence ID" value="NC_013947.1"/>
</dbReference>
<dbReference type="STRING" id="446470.Snas_4282"/>
<dbReference type="eggNOG" id="ENOG5033TSK">
    <property type="taxonomic scope" value="Bacteria"/>
</dbReference>
<reference evidence="1 2" key="1">
    <citation type="journal article" date="2009" name="Stand. Genomic Sci.">
        <title>Complete genome sequence of Stackebrandtia nassauensis type strain (LLR-40K-21).</title>
        <authorList>
            <person name="Munk C."/>
            <person name="Lapidus A."/>
            <person name="Copeland A."/>
            <person name="Jando M."/>
            <person name="Mayilraj S."/>
            <person name="Glavina Del Rio T."/>
            <person name="Nolan M."/>
            <person name="Chen F."/>
            <person name="Lucas S."/>
            <person name="Tice H."/>
            <person name="Cheng J.F."/>
            <person name="Han C."/>
            <person name="Detter J.C."/>
            <person name="Bruce D."/>
            <person name="Goodwin L."/>
            <person name="Chain P."/>
            <person name="Pitluck S."/>
            <person name="Goker M."/>
            <person name="Ovchinikova G."/>
            <person name="Pati A."/>
            <person name="Ivanova N."/>
            <person name="Mavromatis K."/>
            <person name="Chen A."/>
            <person name="Palaniappan K."/>
            <person name="Land M."/>
            <person name="Hauser L."/>
            <person name="Chang Y.J."/>
            <person name="Jeffries C.D."/>
            <person name="Bristow J."/>
            <person name="Eisen J.A."/>
            <person name="Markowitz V."/>
            <person name="Hugenholtz P."/>
            <person name="Kyrpides N.C."/>
            <person name="Klenk H.P."/>
        </authorList>
    </citation>
    <scope>NUCLEOTIDE SEQUENCE [LARGE SCALE GENOMIC DNA]</scope>
    <source>
        <strain evidence="2">DSM 44728 / CIP 108903 / NRRL B-16338 / NBRC 102104 / LLR-40K-21</strain>
    </source>
</reference>
<protein>
    <submittedName>
        <fullName evidence="1">Uncharacterized protein</fullName>
    </submittedName>
</protein>
<name>D3Q2J8_STANL</name>
<keyword evidence="2" id="KW-1185">Reference proteome</keyword>
<dbReference type="KEGG" id="sna:Snas_4282"/>
<evidence type="ECO:0000313" key="2">
    <source>
        <dbReference type="Proteomes" id="UP000000844"/>
    </source>
</evidence>